<dbReference type="OrthoDB" id="3486565at2759"/>
<evidence type="ECO:0000313" key="2">
    <source>
        <dbReference type="EMBL" id="KAF1993672.1"/>
    </source>
</evidence>
<reference evidence="2" key="1">
    <citation type="journal article" date="2020" name="Stud. Mycol.">
        <title>101 Dothideomycetes genomes: a test case for predicting lifestyles and emergence of pathogens.</title>
        <authorList>
            <person name="Haridas S."/>
            <person name="Albert R."/>
            <person name="Binder M."/>
            <person name="Bloem J."/>
            <person name="Labutti K."/>
            <person name="Salamov A."/>
            <person name="Andreopoulos B."/>
            <person name="Baker S."/>
            <person name="Barry K."/>
            <person name="Bills G."/>
            <person name="Bluhm B."/>
            <person name="Cannon C."/>
            <person name="Castanera R."/>
            <person name="Culley D."/>
            <person name="Daum C."/>
            <person name="Ezra D."/>
            <person name="Gonzalez J."/>
            <person name="Henrissat B."/>
            <person name="Kuo A."/>
            <person name="Liang C."/>
            <person name="Lipzen A."/>
            <person name="Lutzoni F."/>
            <person name="Magnuson J."/>
            <person name="Mondo S."/>
            <person name="Nolan M."/>
            <person name="Ohm R."/>
            <person name="Pangilinan J."/>
            <person name="Park H.-J."/>
            <person name="Ramirez L."/>
            <person name="Alfaro M."/>
            <person name="Sun H."/>
            <person name="Tritt A."/>
            <person name="Yoshinaga Y."/>
            <person name="Zwiers L.-H."/>
            <person name="Turgeon B."/>
            <person name="Goodwin S."/>
            <person name="Spatafora J."/>
            <person name="Crous P."/>
            <person name="Grigoriev I."/>
        </authorList>
    </citation>
    <scope>NUCLEOTIDE SEQUENCE</scope>
    <source>
        <strain evidence="2">CBS 123094</strain>
    </source>
</reference>
<dbReference type="Pfam" id="PF06985">
    <property type="entry name" value="HET"/>
    <property type="match status" value="1"/>
</dbReference>
<evidence type="ECO:0000259" key="1">
    <source>
        <dbReference type="Pfam" id="PF06985"/>
    </source>
</evidence>
<proteinExistence type="predicted"/>
<accession>A0A6A5VV70</accession>
<gene>
    <name evidence="2" type="ORF">P154DRAFT_449588</name>
</gene>
<protein>
    <submittedName>
        <fullName evidence="2">HET-domain-containing protein</fullName>
    </submittedName>
</protein>
<organism evidence="2 3">
    <name type="scientific">Amniculicola lignicola CBS 123094</name>
    <dbReference type="NCBI Taxonomy" id="1392246"/>
    <lineage>
        <taxon>Eukaryota</taxon>
        <taxon>Fungi</taxon>
        <taxon>Dikarya</taxon>
        <taxon>Ascomycota</taxon>
        <taxon>Pezizomycotina</taxon>
        <taxon>Dothideomycetes</taxon>
        <taxon>Pleosporomycetidae</taxon>
        <taxon>Pleosporales</taxon>
        <taxon>Amniculicolaceae</taxon>
        <taxon>Amniculicola</taxon>
    </lineage>
</organism>
<dbReference type="InterPro" id="IPR010730">
    <property type="entry name" value="HET"/>
</dbReference>
<keyword evidence="3" id="KW-1185">Reference proteome</keyword>
<evidence type="ECO:0000313" key="3">
    <source>
        <dbReference type="Proteomes" id="UP000799779"/>
    </source>
</evidence>
<dbReference type="Proteomes" id="UP000799779">
    <property type="component" value="Unassembled WGS sequence"/>
</dbReference>
<dbReference type="PANTHER" id="PTHR33112:SF9">
    <property type="entry name" value="HETEROKARYON INCOMPATIBILITY DOMAIN-CONTAINING PROTEIN"/>
    <property type="match status" value="1"/>
</dbReference>
<dbReference type="PANTHER" id="PTHR33112">
    <property type="entry name" value="DOMAIN PROTEIN, PUTATIVE-RELATED"/>
    <property type="match status" value="1"/>
</dbReference>
<sequence length="366" mass="42377">MAQISKWLNACTGFHKGCGTLGRSYLPTRVLEITGPRQVRLYIPEENEIAPYVCLSHCWGTKACTRTTTSTFDRHRQAIPWDDLQKTFQDAVSVTYRLGIRYLWIDSLCIIQDDIHDWRHEGSLMANIYAHCYFTIAASRSSDSYQGCFIHEDYTLNVREELKHIDDVYDDPDFPLLRRAWVFQERNLSPRTVHFGPNELLWECMAKVECECLELYFSPDDRISTESSHILTPSRQWYNIVTEYSAKALTFEKDILPALQGVARVMQSKRRCQYYAGLWQDTLLLDLLWMISATCFRRGATLDPKDNDLEEPQTWHAPSWSWASVVGKVEWNSDSFTPKENNMKGSHISVRRPLAQTLLENSVAPS</sequence>
<feature type="domain" description="Heterokaryon incompatibility" evidence="1">
    <location>
        <begin position="52"/>
        <end position="185"/>
    </location>
</feature>
<dbReference type="AlphaFoldDB" id="A0A6A5VV70"/>
<name>A0A6A5VV70_9PLEO</name>
<dbReference type="EMBL" id="ML977692">
    <property type="protein sequence ID" value="KAF1993672.1"/>
    <property type="molecule type" value="Genomic_DNA"/>
</dbReference>